<dbReference type="STRING" id="82801.SAMN04488506_0011"/>
<dbReference type="Gene3D" id="1.10.510.10">
    <property type="entry name" value="Transferase(Phosphotransferase) domain 1"/>
    <property type="match status" value="1"/>
</dbReference>
<dbReference type="InterPro" id="IPR018778">
    <property type="entry name" value="T7SS_EssB"/>
</dbReference>
<dbReference type="NCBIfam" id="TIGR03926">
    <property type="entry name" value="T7_EssB"/>
    <property type="match status" value="1"/>
</dbReference>
<dbReference type="Pfam" id="PF10140">
    <property type="entry name" value="YukC"/>
    <property type="match status" value="1"/>
</dbReference>
<keyword evidence="3" id="KW-1133">Transmembrane helix</keyword>
<dbReference type="OrthoDB" id="4975281at2"/>
<comment type="similarity">
    <text evidence="1">Belongs to the EssB family.</text>
</comment>
<evidence type="ECO:0000256" key="2">
    <source>
        <dbReference type="SAM" id="Coils"/>
    </source>
</evidence>
<proteinExistence type="inferred from homology"/>
<dbReference type="InterPro" id="IPR042565">
    <property type="entry name" value="T7SS_EssB_C"/>
</dbReference>
<feature type="coiled-coil region" evidence="2">
    <location>
        <begin position="369"/>
        <end position="399"/>
    </location>
</feature>
<evidence type="ECO:0000256" key="1">
    <source>
        <dbReference type="ARBA" id="ARBA00010163"/>
    </source>
</evidence>
<dbReference type="Gene3D" id="1.25.40.680">
    <property type="entry name" value="Type VII secretion system EssB, C-terminal-like domain"/>
    <property type="match status" value="1"/>
</dbReference>
<protein>
    <submittedName>
        <fullName evidence="4">Type VII secretion protein EssB</fullName>
    </submittedName>
</protein>
<evidence type="ECO:0000313" key="4">
    <source>
        <dbReference type="EMBL" id="SFP95063.1"/>
    </source>
</evidence>
<feature type="transmembrane region" description="Helical" evidence="3">
    <location>
        <begin position="228"/>
        <end position="248"/>
    </location>
</feature>
<organism evidence="4 5">
    <name type="scientific">Desemzia incerta</name>
    <dbReference type="NCBI Taxonomy" id="82801"/>
    <lineage>
        <taxon>Bacteria</taxon>
        <taxon>Bacillati</taxon>
        <taxon>Bacillota</taxon>
        <taxon>Bacilli</taxon>
        <taxon>Lactobacillales</taxon>
        <taxon>Carnobacteriaceae</taxon>
        <taxon>Desemzia</taxon>
    </lineage>
</organism>
<dbReference type="EMBL" id="FOXW01000001">
    <property type="protein sequence ID" value="SFP95063.1"/>
    <property type="molecule type" value="Genomic_DNA"/>
</dbReference>
<dbReference type="RefSeq" id="WP_092478944.1">
    <property type="nucleotide sequence ID" value="NZ_FOXW01000001.1"/>
</dbReference>
<dbReference type="Proteomes" id="UP000199136">
    <property type="component" value="Unassembled WGS sequence"/>
</dbReference>
<evidence type="ECO:0000256" key="3">
    <source>
        <dbReference type="SAM" id="Phobius"/>
    </source>
</evidence>
<evidence type="ECO:0000313" key="5">
    <source>
        <dbReference type="Proteomes" id="UP000199136"/>
    </source>
</evidence>
<keyword evidence="2" id="KW-0175">Coiled coil</keyword>
<dbReference type="AlphaFoldDB" id="A0A1I5UIG9"/>
<keyword evidence="5" id="KW-1185">Reference proteome</keyword>
<keyword evidence="3" id="KW-0472">Membrane</keyword>
<accession>A0A1I5UIG9</accession>
<sequence>MDSIEHIPQPVKIVFDHVEYEYEKNDTQWTVSIKKSAAHLKHEDHLAVLKVPEAHFLPANYEVTEDKLIFNYAIQRPGYTAKEMQDLGTVEKLKAAVNVLSFSDLTQFPYTFFLHPENVYFDYNLIPAVAYRGIKEQMPPMEMNQEFLLRNVKCYLISLFSTEYRFEDLYAGNLETVTGNDFINHIKSAGSMEELALYIKPLYVQKAAEEEEKYQKVDKKKYKWSRQLALWFGGAVVVSLAALSYFVFIRSPFQNRLLEADSHFVQNNYTEVISTLNAIKPEDLPATQKYMMAYSVVHGQSFNEEQKQVILNNVSLKSDVNYLDYWVHIGQGNYEEAIDLAKKIGDYDLILYGIAQIREQIINNPELSGEEREQQLSQYENQYEEYNEERNAILEEETEAN</sequence>
<gene>
    <name evidence="4" type="ORF">SAMN04488506_0011</name>
</gene>
<keyword evidence="3" id="KW-0812">Transmembrane</keyword>
<name>A0A1I5UIG9_9LACT</name>
<reference evidence="4 5" key="1">
    <citation type="submission" date="2016-10" db="EMBL/GenBank/DDBJ databases">
        <authorList>
            <person name="de Groot N.N."/>
        </authorList>
    </citation>
    <scope>NUCLEOTIDE SEQUENCE [LARGE SCALE GENOMIC DNA]</scope>
    <source>
        <strain evidence="4 5">DSM 20581</strain>
    </source>
</reference>